<dbReference type="PANTHER" id="PTHR43155:SF2">
    <property type="entry name" value="CYCLIC DI-GMP PHOSPHODIESTERASE PA4108"/>
    <property type="match status" value="1"/>
</dbReference>
<organism evidence="2 3">
    <name type="scientific">Planococcus lenghuensis</name>
    <dbReference type="NCBI Taxonomy" id="2213202"/>
    <lineage>
        <taxon>Bacteria</taxon>
        <taxon>Bacillati</taxon>
        <taxon>Bacillota</taxon>
        <taxon>Bacilli</taxon>
        <taxon>Bacillales</taxon>
        <taxon>Caryophanaceae</taxon>
        <taxon>Planococcus</taxon>
    </lineage>
</organism>
<feature type="domain" description="HD-GYP" evidence="1">
    <location>
        <begin position="112"/>
        <end position="304"/>
    </location>
</feature>
<keyword evidence="3" id="KW-1185">Reference proteome</keyword>
<keyword evidence="2" id="KW-0378">Hydrolase</keyword>
<dbReference type="NCBIfam" id="TIGR00277">
    <property type="entry name" value="HDIG"/>
    <property type="match status" value="1"/>
</dbReference>
<reference evidence="2 3" key="1">
    <citation type="submission" date="2017-02" db="EMBL/GenBank/DDBJ databases">
        <title>The complete genomic sequence of a novel cold adapted crude oil-degrading bacterium Planococcus qaidamina Y42.</title>
        <authorList>
            <person name="Yang R."/>
        </authorList>
    </citation>
    <scope>NUCLEOTIDE SEQUENCE [LARGE SCALE GENOMIC DNA]</scope>
    <source>
        <strain evidence="2 3">Y42</strain>
    </source>
</reference>
<dbReference type="Proteomes" id="UP000188184">
    <property type="component" value="Chromosome"/>
</dbReference>
<dbReference type="EMBL" id="CP019640">
    <property type="protein sequence ID" value="AQQ54487.1"/>
    <property type="molecule type" value="Genomic_DNA"/>
</dbReference>
<dbReference type="CDD" id="cd00077">
    <property type="entry name" value="HDc"/>
    <property type="match status" value="1"/>
</dbReference>
<dbReference type="Gene3D" id="1.10.3210.10">
    <property type="entry name" value="Hypothetical protein af1432"/>
    <property type="match status" value="1"/>
</dbReference>
<evidence type="ECO:0000313" key="2">
    <source>
        <dbReference type="EMBL" id="AQQ54487.1"/>
    </source>
</evidence>
<dbReference type="KEGG" id="pmar:B0X71_16175"/>
<dbReference type="SUPFAM" id="SSF51182">
    <property type="entry name" value="RmlC-like cupins"/>
    <property type="match status" value="1"/>
</dbReference>
<dbReference type="InterPro" id="IPR011051">
    <property type="entry name" value="RmlC_Cupin_sf"/>
</dbReference>
<dbReference type="Pfam" id="PF13487">
    <property type="entry name" value="HD_5"/>
    <property type="match status" value="1"/>
</dbReference>
<dbReference type="InterPro" id="IPR003607">
    <property type="entry name" value="HD/PDEase_dom"/>
</dbReference>
<dbReference type="InterPro" id="IPR006675">
    <property type="entry name" value="HDIG_dom"/>
</dbReference>
<sequence>MKGFSFLKNSYLETVKQGAASVSLLGHGDGIEVTKLTSAEGKQLALFPGDDLDSVEFYYIISGVIQGVVDGETIELNAGDFFSAQGLSEIVQFQVKTEVSVLVVTSTPLFHLVSKEMAELRKVGEQVEQKDRYTFNHSTRVANYAVKTATKMQHNKEKIRNLMIAAVLHDIGKINVPEEVLNKVGKLTDEEFDGLKKHPVDGADMVRKTAYAHIAPIIEQHHERVNGSGYPFRLKGEEILTEAKIIGVCDTFDAMTEDRAYRKAFSVMTAVDEIQRLSGIMYDPEVVAAFMEVLKEEGKLTQQE</sequence>
<dbReference type="InterPro" id="IPR037522">
    <property type="entry name" value="HD_GYP_dom"/>
</dbReference>
<dbReference type="PANTHER" id="PTHR43155">
    <property type="entry name" value="CYCLIC DI-GMP PHOSPHODIESTERASE PA4108-RELATED"/>
    <property type="match status" value="1"/>
</dbReference>
<accession>A0A1Q2L344</accession>
<dbReference type="Gene3D" id="2.60.120.10">
    <property type="entry name" value="Jelly Rolls"/>
    <property type="match status" value="1"/>
</dbReference>
<dbReference type="SUPFAM" id="SSF109604">
    <property type="entry name" value="HD-domain/PDEase-like"/>
    <property type="match status" value="1"/>
</dbReference>
<evidence type="ECO:0000259" key="1">
    <source>
        <dbReference type="PROSITE" id="PS51832"/>
    </source>
</evidence>
<proteinExistence type="predicted"/>
<name>A0A1Q2L344_9BACL</name>
<dbReference type="OrthoDB" id="9759601at2"/>
<dbReference type="GO" id="GO:0016787">
    <property type="term" value="F:hydrolase activity"/>
    <property type="evidence" value="ECO:0007669"/>
    <property type="project" value="UniProtKB-KW"/>
</dbReference>
<dbReference type="AlphaFoldDB" id="A0A1Q2L344"/>
<dbReference type="SMART" id="SM00471">
    <property type="entry name" value="HDc"/>
    <property type="match status" value="1"/>
</dbReference>
<protein>
    <submittedName>
        <fullName evidence="2">Phosphohydrolase</fullName>
    </submittedName>
</protein>
<evidence type="ECO:0000313" key="3">
    <source>
        <dbReference type="Proteomes" id="UP000188184"/>
    </source>
</evidence>
<dbReference type="InterPro" id="IPR014710">
    <property type="entry name" value="RmlC-like_jellyroll"/>
</dbReference>
<dbReference type="PROSITE" id="PS51832">
    <property type="entry name" value="HD_GYP"/>
    <property type="match status" value="1"/>
</dbReference>
<gene>
    <name evidence="2" type="ORF">B0X71_16175</name>
</gene>